<keyword evidence="2" id="KW-0812">Transmembrane</keyword>
<feature type="region of interest" description="Disordered" evidence="1">
    <location>
        <begin position="1"/>
        <end position="32"/>
    </location>
</feature>
<evidence type="ECO:0000256" key="1">
    <source>
        <dbReference type="SAM" id="MobiDB-lite"/>
    </source>
</evidence>
<accession>A0A8D8GBR4</accession>
<evidence type="ECO:0000313" key="3">
    <source>
        <dbReference type="EMBL" id="CAG6502031.1"/>
    </source>
</evidence>
<dbReference type="AlphaFoldDB" id="A0A8D8GBR4"/>
<feature type="compositionally biased region" description="Low complexity" evidence="1">
    <location>
        <begin position="20"/>
        <end position="31"/>
    </location>
</feature>
<keyword evidence="2" id="KW-1133">Transmembrane helix</keyword>
<proteinExistence type="predicted"/>
<name>A0A8D8GBR4_CULPI</name>
<sequence length="112" mass="11631">MQLVIQNSGTPAPGHKKSAATKTTQSSSAKTVPAAKCASDNCAFPTQIDASLVPSTFHRSTSVAGTGTCRICGVILGQKRTRTSDSSNGKQIGILLPFLFFVVVVVVGFAFD</sequence>
<dbReference type="EMBL" id="HBUE01143921">
    <property type="protein sequence ID" value="CAG6502032.1"/>
    <property type="molecule type" value="Transcribed_RNA"/>
</dbReference>
<feature type="transmembrane region" description="Helical" evidence="2">
    <location>
        <begin position="92"/>
        <end position="111"/>
    </location>
</feature>
<organism evidence="3">
    <name type="scientific">Culex pipiens</name>
    <name type="common">House mosquito</name>
    <dbReference type="NCBI Taxonomy" id="7175"/>
    <lineage>
        <taxon>Eukaryota</taxon>
        <taxon>Metazoa</taxon>
        <taxon>Ecdysozoa</taxon>
        <taxon>Arthropoda</taxon>
        <taxon>Hexapoda</taxon>
        <taxon>Insecta</taxon>
        <taxon>Pterygota</taxon>
        <taxon>Neoptera</taxon>
        <taxon>Endopterygota</taxon>
        <taxon>Diptera</taxon>
        <taxon>Nematocera</taxon>
        <taxon>Culicoidea</taxon>
        <taxon>Culicidae</taxon>
        <taxon>Culicinae</taxon>
        <taxon>Culicini</taxon>
        <taxon>Culex</taxon>
        <taxon>Culex</taxon>
    </lineage>
</organism>
<reference evidence="3" key="1">
    <citation type="submission" date="2021-05" db="EMBL/GenBank/DDBJ databases">
        <authorList>
            <person name="Alioto T."/>
            <person name="Alioto T."/>
            <person name="Gomez Garrido J."/>
        </authorList>
    </citation>
    <scope>NUCLEOTIDE SEQUENCE</scope>
</reference>
<keyword evidence="2" id="KW-0472">Membrane</keyword>
<evidence type="ECO:0000256" key="2">
    <source>
        <dbReference type="SAM" id="Phobius"/>
    </source>
</evidence>
<dbReference type="EMBL" id="HBUE01248749">
    <property type="protein sequence ID" value="CAG6553267.1"/>
    <property type="molecule type" value="Transcribed_RNA"/>
</dbReference>
<feature type="compositionally biased region" description="Polar residues" evidence="1">
    <location>
        <begin position="1"/>
        <end position="10"/>
    </location>
</feature>
<dbReference type="EMBL" id="HBUE01248750">
    <property type="protein sequence ID" value="CAG6553268.1"/>
    <property type="molecule type" value="Transcribed_RNA"/>
</dbReference>
<dbReference type="EMBL" id="HBUE01143920">
    <property type="protein sequence ID" value="CAG6502031.1"/>
    <property type="molecule type" value="Transcribed_RNA"/>
</dbReference>
<protein>
    <submittedName>
        <fullName evidence="3">(northern house mosquito) hypothetical protein</fullName>
    </submittedName>
</protein>